<dbReference type="SUPFAM" id="SSF46565">
    <property type="entry name" value="Chaperone J-domain"/>
    <property type="match status" value="1"/>
</dbReference>
<dbReference type="EMBL" id="CP036402">
    <property type="protein sequence ID" value="QBI19386.1"/>
    <property type="molecule type" value="Genomic_DNA"/>
</dbReference>
<sequence>MRIVCRPLTNWPGQLREPGQRRRAPFSAGWTATQELLGREARMIGGRDLVFQLALDDTQLRIDGWPRAKAQTDHPGVTVVVPDTDHGRLSWSTDRYTRWQDNVRAIGLSMEALRAADRHGVMAGRQYAGFRELGSGESDEPRFATVEMAARWLASASGWSGSDLPDSLVTSPGVRENAWREAAKRLHPDAGGNPEAFRRLEEAKRMLDLHGGGA</sequence>
<evidence type="ECO:0000313" key="1">
    <source>
        <dbReference type="EMBL" id="QBI19386.1"/>
    </source>
</evidence>
<dbReference type="RefSeq" id="WP_131154383.1">
    <property type="nucleotide sequence ID" value="NZ_CP036402.1"/>
</dbReference>
<protein>
    <submittedName>
        <fullName evidence="1">Molecular chaperone DnaJ</fullName>
    </submittedName>
</protein>
<dbReference type="AlphaFoldDB" id="A0A411YDX4"/>
<organism evidence="1 2">
    <name type="scientific">Egibacter rhizosphaerae</name>
    <dbReference type="NCBI Taxonomy" id="1670831"/>
    <lineage>
        <taxon>Bacteria</taxon>
        <taxon>Bacillati</taxon>
        <taxon>Actinomycetota</taxon>
        <taxon>Nitriliruptoria</taxon>
        <taxon>Egibacterales</taxon>
        <taxon>Egibacteraceae</taxon>
        <taxon>Egibacter</taxon>
    </lineage>
</organism>
<dbReference type="InterPro" id="IPR036869">
    <property type="entry name" value="J_dom_sf"/>
</dbReference>
<dbReference type="OrthoDB" id="3831452at2"/>
<evidence type="ECO:0000313" key="2">
    <source>
        <dbReference type="Proteomes" id="UP000291469"/>
    </source>
</evidence>
<keyword evidence="2" id="KW-1185">Reference proteome</keyword>
<reference evidence="1 2" key="1">
    <citation type="submission" date="2019-01" db="EMBL/GenBank/DDBJ databases">
        <title>Egibacter rhizosphaerae EGI 80759T.</title>
        <authorList>
            <person name="Chen D.-D."/>
            <person name="Tian Y."/>
            <person name="Jiao J.-Y."/>
            <person name="Zhang X.-T."/>
            <person name="Zhang Y.-G."/>
            <person name="Zhang Y."/>
            <person name="Xiao M."/>
            <person name="Shu W.-S."/>
            <person name="Li W.-J."/>
        </authorList>
    </citation>
    <scope>NUCLEOTIDE SEQUENCE [LARGE SCALE GENOMIC DNA]</scope>
    <source>
        <strain evidence="1 2">EGI 80759</strain>
    </source>
</reference>
<accession>A0A411YDX4</accession>
<dbReference type="Gene3D" id="1.10.287.110">
    <property type="entry name" value="DnaJ domain"/>
    <property type="match status" value="1"/>
</dbReference>
<name>A0A411YDX4_9ACTN</name>
<dbReference type="KEGG" id="erz:ER308_07375"/>
<proteinExistence type="predicted"/>
<dbReference type="Proteomes" id="UP000291469">
    <property type="component" value="Chromosome"/>
</dbReference>
<gene>
    <name evidence="1" type="ORF">ER308_07375</name>
</gene>